<protein>
    <submittedName>
        <fullName evidence="1">Uncharacterized protein</fullName>
    </submittedName>
</protein>
<sequence length="55" mass="6437">MLEALAVLNALRWTYMKYSRLEVLKDVIKRFQFVAVTKVSRDVRAAHILAKSVMR</sequence>
<dbReference type="EMBL" id="CM046394">
    <property type="protein sequence ID" value="KAI8548683.1"/>
    <property type="molecule type" value="Genomic_DNA"/>
</dbReference>
<comment type="caution">
    <text evidence="1">The sequence shown here is derived from an EMBL/GenBank/DDBJ whole genome shotgun (WGS) entry which is preliminary data.</text>
</comment>
<evidence type="ECO:0000313" key="1">
    <source>
        <dbReference type="EMBL" id="KAI8548683.1"/>
    </source>
</evidence>
<name>A0ACC0N7V3_RHOML</name>
<gene>
    <name evidence="1" type="ORF">RHMOL_Rhmol07G0292900</name>
</gene>
<evidence type="ECO:0000313" key="2">
    <source>
        <dbReference type="Proteomes" id="UP001062846"/>
    </source>
</evidence>
<reference evidence="1" key="1">
    <citation type="submission" date="2022-02" db="EMBL/GenBank/DDBJ databases">
        <title>Plant Genome Project.</title>
        <authorList>
            <person name="Zhang R.-G."/>
        </authorList>
    </citation>
    <scope>NUCLEOTIDE SEQUENCE</scope>
    <source>
        <strain evidence="1">AT1</strain>
    </source>
</reference>
<accession>A0ACC0N7V3</accession>
<organism evidence="1 2">
    <name type="scientific">Rhododendron molle</name>
    <name type="common">Chinese azalea</name>
    <name type="synonym">Azalea mollis</name>
    <dbReference type="NCBI Taxonomy" id="49168"/>
    <lineage>
        <taxon>Eukaryota</taxon>
        <taxon>Viridiplantae</taxon>
        <taxon>Streptophyta</taxon>
        <taxon>Embryophyta</taxon>
        <taxon>Tracheophyta</taxon>
        <taxon>Spermatophyta</taxon>
        <taxon>Magnoliopsida</taxon>
        <taxon>eudicotyledons</taxon>
        <taxon>Gunneridae</taxon>
        <taxon>Pentapetalae</taxon>
        <taxon>asterids</taxon>
        <taxon>Ericales</taxon>
        <taxon>Ericaceae</taxon>
        <taxon>Ericoideae</taxon>
        <taxon>Rhodoreae</taxon>
        <taxon>Rhododendron</taxon>
    </lineage>
</organism>
<proteinExistence type="predicted"/>
<keyword evidence="2" id="KW-1185">Reference proteome</keyword>
<dbReference type="Proteomes" id="UP001062846">
    <property type="component" value="Chromosome 7"/>
</dbReference>